<dbReference type="AlphaFoldDB" id="A0A7C3PKN4"/>
<keyword evidence="1" id="KW-0472">Membrane</keyword>
<evidence type="ECO:0000256" key="1">
    <source>
        <dbReference type="SAM" id="Phobius"/>
    </source>
</evidence>
<protein>
    <submittedName>
        <fullName evidence="3">TIR domain-containing protein</fullName>
    </submittedName>
</protein>
<dbReference type="GO" id="GO:0007165">
    <property type="term" value="P:signal transduction"/>
    <property type="evidence" value="ECO:0007669"/>
    <property type="project" value="InterPro"/>
</dbReference>
<dbReference type="SMART" id="SM00255">
    <property type="entry name" value="TIR"/>
    <property type="match status" value="3"/>
</dbReference>
<feature type="transmembrane region" description="Helical" evidence="1">
    <location>
        <begin position="1026"/>
        <end position="1045"/>
    </location>
</feature>
<gene>
    <name evidence="3" type="ORF">ENR64_21435</name>
</gene>
<organism evidence="3">
    <name type="scientific">Oscillatoriales cyanobacterium SpSt-418</name>
    <dbReference type="NCBI Taxonomy" id="2282169"/>
    <lineage>
        <taxon>Bacteria</taxon>
        <taxon>Bacillati</taxon>
        <taxon>Cyanobacteriota</taxon>
        <taxon>Cyanophyceae</taxon>
        <taxon>Oscillatoriophycideae</taxon>
        <taxon>Oscillatoriales</taxon>
    </lineage>
</organism>
<dbReference type="Gene3D" id="3.40.50.10140">
    <property type="entry name" value="Toll/interleukin-1 receptor homology (TIR) domain"/>
    <property type="match status" value="3"/>
</dbReference>
<name>A0A7C3PKN4_9CYAN</name>
<sequence>MLRDAFISYGRPDSKDLTALLRDRLTAAGFNIWVDLQDIPLAVDFRNEIKDGIEKADNFLFIISPHAVNSVYCRQEIEYALKCNKRIIPVLHKAQIDQETWQKRNPQSSEADWVAYQAKGLHYGDDRNPNMHPAITQINWVPFIEGVSNFEESLQKLLKIFERHQVYVRQHTNLLVKALEWEEQHCQPSQLLIGADCQQAHTWLVTEFKDEQPPCLPTDLHCEYITESLKSLSDLMTQVFLSYTDEDGEIATQIRRSLIRHGFTVWTSQTDVQKADEAQVSIQRGLEDTDNVVCLLSPAALRSQLCHDEIDYALTLNKRIIPLLVHPTEPEQMPVTLSNLQCIDLTEHQNATAYQLRIGQLIRVLRQDEIYHTVHKFILSKALRWQRQQRNPSLLVRGHNLRFVEAWFQSAKTRSHHRPIPVQEDYIYASLQQPLVQSLDVFISYSRVNSNFVIKLNNELESQGKTTWFDQHTIAPGTNFQEEIHRGIELSDHFLFVLSPSSINSPYCADEVEYAQKLNKRIVTVLYEPIEVANLHPVLTTVQWIDFNRYNRDFYTNFGELMRVLDTDQAHLRSHTRLMGRALEWERNGYDPSFLLRGRDLLTSEQWLQQAAKQSPPPTALQIRYIHTSRKSPLRQAKPYQVGLTALVTTVFVLALRLTGLLQPLELTTFDTMMRLRPPDPPDDRFLVIEITEDDIQARFRNQEKGLSPTLSDESLNRLLQKLEPYQPRLIGLDLYRDFEVDPSLPDLAAQFRQNQRLVGICKLPEIGKQKTQVATGTAPPEGMSLRQVGFSDVHADANGVIRRQTVYLAPPQGQPCQTTQSFGFLLAHRYLEQVQGQNLLYKDPLKSGGVLQLGQVVFPRLNGFDGGYQWLDAAGFQIMLNYRVPKDGADKMADRIRLGDFLNDRVPPDKRTAWKNRIVVVGVTSQVSTQKDYVETPFGQIPGVVYQTQVASQILSAVMDGRPLMKALRADLSLLWIGLWAVIGASLVYFVRSPVRLALVIGIAIGSLVLACGISLIAGTVWIPLIPAFLALLLAASGVLYTAAQFPTAKAIKKHRL</sequence>
<dbReference type="InterPro" id="IPR007890">
    <property type="entry name" value="CHASE2"/>
</dbReference>
<keyword evidence="1" id="KW-0812">Transmembrane</keyword>
<keyword evidence="1" id="KW-1133">Transmembrane helix</keyword>
<comment type="caution">
    <text evidence="3">The sequence shown here is derived from an EMBL/GenBank/DDBJ whole genome shotgun (WGS) entry which is preliminary data.</text>
</comment>
<reference evidence="3" key="1">
    <citation type="journal article" date="2020" name="mSystems">
        <title>Genome- and Community-Level Interaction Insights into Carbon Utilization and Element Cycling Functions of Hydrothermarchaeota in Hydrothermal Sediment.</title>
        <authorList>
            <person name="Zhou Z."/>
            <person name="Liu Y."/>
            <person name="Xu W."/>
            <person name="Pan J."/>
            <person name="Luo Z.H."/>
            <person name="Li M."/>
        </authorList>
    </citation>
    <scope>NUCLEOTIDE SEQUENCE [LARGE SCALE GENOMIC DNA]</scope>
    <source>
        <strain evidence="3">SpSt-418</strain>
    </source>
</reference>
<dbReference type="SMART" id="SM01080">
    <property type="entry name" value="CHASE2"/>
    <property type="match status" value="1"/>
</dbReference>
<proteinExistence type="predicted"/>
<dbReference type="InterPro" id="IPR035897">
    <property type="entry name" value="Toll_tir_struct_dom_sf"/>
</dbReference>
<feature type="domain" description="TIR" evidence="2">
    <location>
        <begin position="235"/>
        <end position="360"/>
    </location>
</feature>
<evidence type="ECO:0000259" key="2">
    <source>
        <dbReference type="PROSITE" id="PS50104"/>
    </source>
</evidence>
<dbReference type="SUPFAM" id="SSF52200">
    <property type="entry name" value="Toll/Interleukin receptor TIR domain"/>
    <property type="match status" value="3"/>
</dbReference>
<feature type="domain" description="TIR" evidence="2">
    <location>
        <begin position="1"/>
        <end position="120"/>
    </location>
</feature>
<dbReference type="Pfam" id="PF13676">
    <property type="entry name" value="TIR_2"/>
    <property type="match status" value="3"/>
</dbReference>
<dbReference type="Pfam" id="PF05226">
    <property type="entry name" value="CHASE2"/>
    <property type="match status" value="1"/>
</dbReference>
<dbReference type="PANTHER" id="PTHR47508:SF1">
    <property type="entry name" value="NON-SPECIFIC SERINE_THREONINE PROTEIN KINASE"/>
    <property type="match status" value="1"/>
</dbReference>
<accession>A0A7C3PKN4</accession>
<feature type="transmembrane region" description="Helical" evidence="1">
    <location>
        <begin position="998"/>
        <end position="1020"/>
    </location>
</feature>
<dbReference type="PROSITE" id="PS50104">
    <property type="entry name" value="TIR"/>
    <property type="match status" value="3"/>
</dbReference>
<dbReference type="InterPro" id="IPR000157">
    <property type="entry name" value="TIR_dom"/>
</dbReference>
<feature type="transmembrane region" description="Helical" evidence="1">
    <location>
        <begin position="973"/>
        <end position="991"/>
    </location>
</feature>
<dbReference type="EMBL" id="DSRU01000310">
    <property type="protein sequence ID" value="HFN00257.1"/>
    <property type="molecule type" value="Genomic_DNA"/>
</dbReference>
<feature type="domain" description="TIR" evidence="2">
    <location>
        <begin position="437"/>
        <end position="562"/>
    </location>
</feature>
<evidence type="ECO:0000313" key="3">
    <source>
        <dbReference type="EMBL" id="HFN00257.1"/>
    </source>
</evidence>
<dbReference type="PANTHER" id="PTHR47508">
    <property type="entry name" value="SAM DOMAIN-CONTAINING PROTEIN-RELATED"/>
    <property type="match status" value="1"/>
</dbReference>